<dbReference type="EMBL" id="JXEA01000377">
    <property type="protein sequence ID" value="OLG85719.1"/>
    <property type="molecule type" value="Genomic_DNA"/>
</dbReference>
<evidence type="ECO:0000313" key="1">
    <source>
        <dbReference type="EMBL" id="OLG85719.1"/>
    </source>
</evidence>
<protein>
    <submittedName>
        <fullName evidence="1">Alcohol dehydrogenase</fullName>
    </submittedName>
</protein>
<dbReference type="AlphaFoldDB" id="A0A854DFJ6"/>
<name>A0A854DFJ6_XANOO</name>
<gene>
    <name evidence="1" type="ORF">BXO512_20245</name>
</gene>
<dbReference type="PANTHER" id="PTHR45033:SF2">
    <property type="entry name" value="ZINC-TYPE ALCOHOL DEHYDROGENASE-LIKE PROTEIN C1773.06C"/>
    <property type="match status" value="1"/>
</dbReference>
<dbReference type="InterPro" id="IPR052711">
    <property type="entry name" value="Zinc_ADH-like"/>
</dbReference>
<comment type="caution">
    <text evidence="1">The sequence shown here is derived from an EMBL/GenBank/DDBJ whole genome shotgun (WGS) entry which is preliminary data.</text>
</comment>
<dbReference type="Pfam" id="PF13602">
    <property type="entry name" value="ADH_zinc_N_2"/>
    <property type="match status" value="1"/>
</dbReference>
<dbReference type="PANTHER" id="PTHR45033">
    <property type="match status" value="1"/>
</dbReference>
<proteinExistence type="predicted"/>
<sequence>MIGVLTGGAGEVPTADMMGRQQRLQGLVVGSREHHQDFVRALDGLPLRPVIDRRYALEEIGKAFELQKSDGHLGKIALEF</sequence>
<dbReference type="Gene3D" id="3.90.180.10">
    <property type="entry name" value="Medium-chain alcohol dehydrogenases, catalytic domain"/>
    <property type="match status" value="1"/>
</dbReference>
<organism evidence="1">
    <name type="scientific">Xanthomonas oryzae pv. oryzae</name>
    <dbReference type="NCBI Taxonomy" id="64187"/>
    <lineage>
        <taxon>Bacteria</taxon>
        <taxon>Pseudomonadati</taxon>
        <taxon>Pseudomonadota</taxon>
        <taxon>Gammaproteobacteria</taxon>
        <taxon>Lysobacterales</taxon>
        <taxon>Lysobacteraceae</taxon>
        <taxon>Xanthomonas</taxon>
    </lineage>
</organism>
<accession>A0A854DFJ6</accession>
<reference evidence="1" key="1">
    <citation type="submission" date="2015-01" db="EMBL/GenBank/DDBJ databases">
        <title>Population genomics of rice bacterial leaf blight strains from India.</title>
        <authorList>
            <person name="Midha S."/>
            <person name="Anil M.G."/>
            <person name="Mishra D."/>
            <person name="Brahma K."/>
            <person name="Laha G.S."/>
            <person name="Sundaram R.M."/>
            <person name="Sonti R.V."/>
            <person name="Patil P.B."/>
        </authorList>
    </citation>
    <scope>NUCLEOTIDE SEQUENCE</scope>
    <source>
        <strain evidence="1">BXO512</strain>
    </source>
</reference>
<dbReference type="Gene3D" id="3.40.50.720">
    <property type="entry name" value="NAD(P)-binding Rossmann-like Domain"/>
    <property type="match status" value="1"/>
</dbReference>